<sequence length="117" mass="12860">MASVAAARFKLVFFVPPSSLPTCKAAMFAAGAGHYPGPRNYTECCFASMVPVSFALETQRPHIPETMGVLEEVQEARVETICLSEEVVRRAVEALKGQVRGNLELWAAFTLRRVVMD</sequence>
<dbReference type="Proteomes" id="UP000235371">
    <property type="component" value="Unassembled WGS sequence"/>
</dbReference>
<dbReference type="OrthoDB" id="15981at2759"/>
<dbReference type="AlphaFoldDB" id="A0A2J6SWI2"/>
<name>A0A2J6SWI2_9HELO</name>
<dbReference type="InterPro" id="IPR036069">
    <property type="entry name" value="DUF34/NIF3_sf"/>
</dbReference>
<organism evidence="2 3">
    <name type="scientific">Hyaloscypha bicolor E</name>
    <dbReference type="NCBI Taxonomy" id="1095630"/>
    <lineage>
        <taxon>Eukaryota</taxon>
        <taxon>Fungi</taxon>
        <taxon>Dikarya</taxon>
        <taxon>Ascomycota</taxon>
        <taxon>Pezizomycotina</taxon>
        <taxon>Leotiomycetes</taxon>
        <taxon>Helotiales</taxon>
        <taxon>Hyaloscyphaceae</taxon>
        <taxon>Hyaloscypha</taxon>
        <taxon>Hyaloscypha bicolor</taxon>
    </lineage>
</organism>
<dbReference type="SUPFAM" id="SSF102705">
    <property type="entry name" value="NIF3 (NGG1p interacting factor 3)-like"/>
    <property type="match status" value="1"/>
</dbReference>
<gene>
    <name evidence="2" type="ORF">K444DRAFT_633971</name>
</gene>
<dbReference type="RefSeq" id="XP_024732020.1">
    <property type="nucleotide sequence ID" value="XM_024883680.1"/>
</dbReference>
<protein>
    <recommendedName>
        <fullName evidence="1">ATP phosphoribosyltransferase</fullName>
    </recommendedName>
</protein>
<evidence type="ECO:0000256" key="1">
    <source>
        <dbReference type="ARBA" id="ARBA00020998"/>
    </source>
</evidence>
<dbReference type="Gene3D" id="3.30.70.120">
    <property type="match status" value="1"/>
</dbReference>
<evidence type="ECO:0000313" key="2">
    <source>
        <dbReference type="EMBL" id="PMD55116.1"/>
    </source>
</evidence>
<dbReference type="InParanoid" id="A0A2J6SWI2"/>
<accession>A0A2J6SWI2</accession>
<dbReference type="InterPro" id="IPR015867">
    <property type="entry name" value="N-reg_PII/ATP_PRibTrfase_C"/>
</dbReference>
<dbReference type="GeneID" id="36591757"/>
<proteinExistence type="predicted"/>
<keyword evidence="3" id="KW-1185">Reference proteome</keyword>
<dbReference type="STRING" id="1095630.A0A2J6SWI2"/>
<dbReference type="PANTHER" id="PTHR41774:SF1">
    <property type="entry name" value="NGG1P INTERACTING FACTOR NIF3"/>
    <property type="match status" value="1"/>
</dbReference>
<evidence type="ECO:0000313" key="3">
    <source>
        <dbReference type="Proteomes" id="UP000235371"/>
    </source>
</evidence>
<dbReference type="EMBL" id="KZ613856">
    <property type="protein sequence ID" value="PMD55116.1"/>
    <property type="molecule type" value="Genomic_DNA"/>
</dbReference>
<dbReference type="PANTHER" id="PTHR41774">
    <property type="match status" value="1"/>
</dbReference>
<reference evidence="2 3" key="1">
    <citation type="submission" date="2016-04" db="EMBL/GenBank/DDBJ databases">
        <title>A degradative enzymes factory behind the ericoid mycorrhizal symbiosis.</title>
        <authorList>
            <consortium name="DOE Joint Genome Institute"/>
            <person name="Martino E."/>
            <person name="Morin E."/>
            <person name="Grelet G."/>
            <person name="Kuo A."/>
            <person name="Kohler A."/>
            <person name="Daghino S."/>
            <person name="Barry K."/>
            <person name="Choi C."/>
            <person name="Cichocki N."/>
            <person name="Clum A."/>
            <person name="Copeland A."/>
            <person name="Hainaut M."/>
            <person name="Haridas S."/>
            <person name="Labutti K."/>
            <person name="Lindquist E."/>
            <person name="Lipzen A."/>
            <person name="Khouja H.-R."/>
            <person name="Murat C."/>
            <person name="Ohm R."/>
            <person name="Olson A."/>
            <person name="Spatafora J."/>
            <person name="Veneault-Fourrey C."/>
            <person name="Henrissat B."/>
            <person name="Grigoriev I."/>
            <person name="Martin F."/>
            <person name="Perotto S."/>
        </authorList>
    </citation>
    <scope>NUCLEOTIDE SEQUENCE [LARGE SCALE GENOMIC DNA]</scope>
    <source>
        <strain evidence="2 3">E</strain>
    </source>
</reference>